<keyword evidence="1" id="KW-1185">Reference proteome</keyword>
<sequence length="170" mass="19241">MNRTVTGRLDRTGNRPVRIKQRRFPFFLKNKKVKTQPPSPTHTKHPFLRTSKQLALRLPRRRDPKPNFVAGTAAAVRGCLRLRGLLLPLSQRHTARASLLAPAGEAAVRGFQLLRRRLAVDVLLWWKEKSFMARGRLRFSDCWPARFSGGLRHGGLGRGHACLPPPISCN</sequence>
<dbReference type="AlphaFoldDB" id="A0A6P5NMP9"/>
<gene>
    <name evidence="2" type="primary">LOC110280425</name>
</gene>
<proteinExistence type="predicted"/>
<dbReference type="KEGG" id="adu:110280425"/>
<dbReference type="GeneID" id="110280425"/>
<reference evidence="1" key="1">
    <citation type="journal article" date="2016" name="Nat. Genet.">
        <title>The genome sequences of Arachis duranensis and Arachis ipaensis, the diploid ancestors of cultivated peanut.</title>
        <authorList>
            <person name="Bertioli D.J."/>
            <person name="Cannon S.B."/>
            <person name="Froenicke L."/>
            <person name="Huang G."/>
            <person name="Farmer A.D."/>
            <person name="Cannon E.K."/>
            <person name="Liu X."/>
            <person name="Gao D."/>
            <person name="Clevenger J."/>
            <person name="Dash S."/>
            <person name="Ren L."/>
            <person name="Moretzsohn M.C."/>
            <person name="Shirasawa K."/>
            <person name="Huang W."/>
            <person name="Vidigal B."/>
            <person name="Abernathy B."/>
            <person name="Chu Y."/>
            <person name="Niederhuth C.E."/>
            <person name="Umale P."/>
            <person name="Araujo A.C."/>
            <person name="Kozik A."/>
            <person name="Kim K.D."/>
            <person name="Burow M.D."/>
            <person name="Varshney R.K."/>
            <person name="Wang X."/>
            <person name="Zhang X."/>
            <person name="Barkley N."/>
            <person name="Guimaraes P.M."/>
            <person name="Isobe S."/>
            <person name="Guo B."/>
            <person name="Liao B."/>
            <person name="Stalker H.T."/>
            <person name="Schmitz R.J."/>
            <person name="Scheffler B.E."/>
            <person name="Leal-Bertioli S.C."/>
            <person name="Xun X."/>
            <person name="Jackson S.A."/>
            <person name="Michelmore R."/>
            <person name="Ozias-Akins P."/>
        </authorList>
    </citation>
    <scope>NUCLEOTIDE SEQUENCE [LARGE SCALE GENOMIC DNA]</scope>
    <source>
        <strain evidence="1">cv. V14167</strain>
    </source>
</reference>
<evidence type="ECO:0000313" key="2">
    <source>
        <dbReference type="RefSeq" id="XP_020997121.1"/>
    </source>
</evidence>
<evidence type="ECO:0000313" key="1">
    <source>
        <dbReference type="Proteomes" id="UP000515211"/>
    </source>
</evidence>
<dbReference type="RefSeq" id="XP_020997121.1">
    <property type="nucleotide sequence ID" value="XM_021141462.1"/>
</dbReference>
<organism evidence="1 2">
    <name type="scientific">Arachis duranensis</name>
    <name type="common">Wild peanut</name>
    <dbReference type="NCBI Taxonomy" id="130453"/>
    <lineage>
        <taxon>Eukaryota</taxon>
        <taxon>Viridiplantae</taxon>
        <taxon>Streptophyta</taxon>
        <taxon>Embryophyta</taxon>
        <taxon>Tracheophyta</taxon>
        <taxon>Spermatophyta</taxon>
        <taxon>Magnoliopsida</taxon>
        <taxon>eudicotyledons</taxon>
        <taxon>Gunneridae</taxon>
        <taxon>Pentapetalae</taxon>
        <taxon>rosids</taxon>
        <taxon>fabids</taxon>
        <taxon>Fabales</taxon>
        <taxon>Fabaceae</taxon>
        <taxon>Papilionoideae</taxon>
        <taxon>50 kb inversion clade</taxon>
        <taxon>dalbergioids sensu lato</taxon>
        <taxon>Dalbergieae</taxon>
        <taxon>Pterocarpus clade</taxon>
        <taxon>Arachis</taxon>
    </lineage>
</organism>
<accession>A0A6P5NMP9</accession>
<dbReference type="Proteomes" id="UP000515211">
    <property type="component" value="Chromosome 4"/>
</dbReference>
<name>A0A6P5NMP9_ARADU</name>
<reference evidence="2" key="2">
    <citation type="submission" date="2025-08" db="UniProtKB">
        <authorList>
            <consortium name="RefSeq"/>
        </authorList>
    </citation>
    <scope>IDENTIFICATION</scope>
    <source>
        <tissue evidence="2">Whole plant</tissue>
    </source>
</reference>
<protein>
    <submittedName>
        <fullName evidence="2">Uncharacterized protein LOC110280425</fullName>
    </submittedName>
</protein>